<proteinExistence type="predicted"/>
<evidence type="ECO:0000256" key="1">
    <source>
        <dbReference type="SAM" id="MobiDB-lite"/>
    </source>
</evidence>
<evidence type="ECO:0000313" key="3">
    <source>
        <dbReference type="Proteomes" id="UP000237686"/>
    </source>
</evidence>
<accession>A0A8E2UUS5</accession>
<evidence type="ECO:0008006" key="4">
    <source>
        <dbReference type="Google" id="ProtNLM"/>
    </source>
</evidence>
<dbReference type="Gene3D" id="2.60.40.10">
    <property type="entry name" value="Immunoglobulins"/>
    <property type="match status" value="1"/>
</dbReference>
<dbReference type="AlphaFoldDB" id="A0A8E2UUS5"/>
<dbReference type="InterPro" id="IPR013783">
    <property type="entry name" value="Ig-like_fold"/>
</dbReference>
<comment type="caution">
    <text evidence="2">The sequence shown here is derived from an EMBL/GenBank/DDBJ whole genome shotgun (WGS) entry which is preliminary data.</text>
</comment>
<reference evidence="2 3" key="1">
    <citation type="submission" date="2018-03" db="EMBL/GenBank/DDBJ databases">
        <authorList>
            <person name="Nguyen K."/>
            <person name="Fouts D."/>
            <person name="Sutton G."/>
        </authorList>
    </citation>
    <scope>NUCLEOTIDE SEQUENCE [LARGE SCALE GENOMIC DNA]</scope>
    <source>
        <strain evidence="2 3">AU17135</strain>
    </source>
</reference>
<dbReference type="Proteomes" id="UP000237686">
    <property type="component" value="Unassembled WGS sequence"/>
</dbReference>
<feature type="compositionally biased region" description="Basic and acidic residues" evidence="1">
    <location>
        <begin position="172"/>
        <end position="184"/>
    </location>
</feature>
<gene>
    <name evidence="2" type="ORF">C6P98_16140</name>
</gene>
<organism evidence="2 3">
    <name type="scientific">Burkholderia multivorans</name>
    <dbReference type="NCBI Taxonomy" id="87883"/>
    <lineage>
        <taxon>Bacteria</taxon>
        <taxon>Pseudomonadati</taxon>
        <taxon>Pseudomonadota</taxon>
        <taxon>Betaproteobacteria</taxon>
        <taxon>Burkholderiales</taxon>
        <taxon>Burkholderiaceae</taxon>
        <taxon>Burkholderia</taxon>
        <taxon>Burkholderia cepacia complex</taxon>
    </lineage>
</organism>
<dbReference type="EMBL" id="PVFZ01000043">
    <property type="protein sequence ID" value="PRF22439.1"/>
    <property type="molecule type" value="Genomic_DNA"/>
</dbReference>
<protein>
    <recommendedName>
        <fullName evidence="4">Pilus assembly protein</fullName>
    </recommendedName>
</protein>
<feature type="region of interest" description="Disordered" evidence="1">
    <location>
        <begin position="172"/>
        <end position="192"/>
    </location>
</feature>
<name>A0A8E2UUS5_9BURK</name>
<sequence length="192" mass="20878">MTVRMPAARALAAGARRCAAGVLIAAYCASSVAAGILKLSRPELTLEPDKPPGELWVENVGDTPLYLTVSQELVTNPGHMPEQRAPIDAVPHPGLLVTPNRLSLAPGQKYRMTLKAFAVSEETQVWRVTFRPNERIRIEGRDAEHGPAPLFVSVGYGAVIYHLGREKREQCRRGSDVRERDGASAREAGSLC</sequence>
<evidence type="ECO:0000313" key="2">
    <source>
        <dbReference type="EMBL" id="PRF22439.1"/>
    </source>
</evidence>